<dbReference type="PANTHER" id="PTHR15934">
    <property type="entry name" value="RNA 2',3'-CYCLIC PHOSPHODIESTERASE"/>
    <property type="match status" value="1"/>
</dbReference>
<dbReference type="AlphaFoldDB" id="A0AAN8WYX2"/>
<proteinExistence type="predicted"/>
<accession>A0AAN8WYX2</accession>
<dbReference type="GO" id="GO:0005829">
    <property type="term" value="C:cytosol"/>
    <property type="evidence" value="ECO:0007669"/>
    <property type="project" value="TreeGrafter"/>
</dbReference>
<dbReference type="InterPro" id="IPR009097">
    <property type="entry name" value="Cyclic_Pdiesterase"/>
</dbReference>
<organism evidence="2 3">
    <name type="scientific">Halocaridina rubra</name>
    <name type="common">Hawaiian red shrimp</name>
    <dbReference type="NCBI Taxonomy" id="373956"/>
    <lineage>
        <taxon>Eukaryota</taxon>
        <taxon>Metazoa</taxon>
        <taxon>Ecdysozoa</taxon>
        <taxon>Arthropoda</taxon>
        <taxon>Crustacea</taxon>
        <taxon>Multicrustacea</taxon>
        <taxon>Malacostraca</taxon>
        <taxon>Eumalacostraca</taxon>
        <taxon>Eucarida</taxon>
        <taxon>Decapoda</taxon>
        <taxon>Pleocyemata</taxon>
        <taxon>Caridea</taxon>
        <taxon>Atyoidea</taxon>
        <taxon>Atyidae</taxon>
        <taxon>Halocaridina</taxon>
    </lineage>
</organism>
<dbReference type="GO" id="GO:0010738">
    <property type="term" value="P:regulation of protein kinase A signaling"/>
    <property type="evidence" value="ECO:0007669"/>
    <property type="project" value="TreeGrafter"/>
</dbReference>
<dbReference type="GO" id="GO:0034237">
    <property type="term" value="F:protein kinase A regulatory subunit binding"/>
    <property type="evidence" value="ECO:0007669"/>
    <property type="project" value="TreeGrafter"/>
</dbReference>
<sequence>MPSHYIYMDLTVEAKKQIEMLQNYMEDSAQELHFEKLHHEYAHITLGVFDLAEDMKTMKFSKLVKTANNISKRILKKAPPISVDLKGLGHFNGRVLFIEVKNTSELSAMRESLMQSFQKRGMSSTRHFHPHVTLFRVKGEKEVDVEKVNEFISTIHVPEFDPIPCNKLFFRQIKNP</sequence>
<dbReference type="InterPro" id="IPR052641">
    <property type="entry name" value="AKAP7_isoform_gamma"/>
</dbReference>
<dbReference type="SUPFAM" id="SSF55144">
    <property type="entry name" value="LigT-like"/>
    <property type="match status" value="1"/>
</dbReference>
<dbReference type="PANTHER" id="PTHR15934:SF2">
    <property type="entry name" value="A-KINASE ANCHOR PROTEIN 7-LIKE PHOSPHOESTERASE DOMAIN-CONTAINING PROTEIN"/>
    <property type="match status" value="1"/>
</dbReference>
<protein>
    <recommendedName>
        <fullName evidence="1">A-kinase anchor protein 7-like phosphoesterase domain-containing protein</fullName>
    </recommendedName>
</protein>
<evidence type="ECO:0000259" key="1">
    <source>
        <dbReference type="Pfam" id="PF10469"/>
    </source>
</evidence>
<reference evidence="2 3" key="1">
    <citation type="submission" date="2023-11" db="EMBL/GenBank/DDBJ databases">
        <title>Halocaridina rubra genome assembly.</title>
        <authorList>
            <person name="Smith C."/>
        </authorList>
    </citation>
    <scope>NUCLEOTIDE SEQUENCE [LARGE SCALE GENOMIC DNA]</scope>
    <source>
        <strain evidence="2">EP-1</strain>
        <tissue evidence="2">Whole</tissue>
    </source>
</reference>
<dbReference type="Pfam" id="PF10469">
    <property type="entry name" value="AKAP7_NLS"/>
    <property type="match status" value="1"/>
</dbReference>
<gene>
    <name evidence="2" type="ORF">SK128_004665</name>
</gene>
<dbReference type="Gene3D" id="3.90.1140.10">
    <property type="entry name" value="Cyclic phosphodiesterase"/>
    <property type="match status" value="1"/>
</dbReference>
<dbReference type="Proteomes" id="UP001381693">
    <property type="component" value="Unassembled WGS sequence"/>
</dbReference>
<evidence type="ECO:0000313" key="3">
    <source>
        <dbReference type="Proteomes" id="UP001381693"/>
    </source>
</evidence>
<feature type="domain" description="A-kinase anchor protein 7-like phosphoesterase" evidence="1">
    <location>
        <begin position="3"/>
        <end position="154"/>
    </location>
</feature>
<name>A0AAN8WYX2_HALRR</name>
<dbReference type="InterPro" id="IPR019510">
    <property type="entry name" value="AKAP7-like_phosphoesterase"/>
</dbReference>
<comment type="caution">
    <text evidence="2">The sequence shown here is derived from an EMBL/GenBank/DDBJ whole genome shotgun (WGS) entry which is preliminary data.</text>
</comment>
<keyword evidence="3" id="KW-1185">Reference proteome</keyword>
<evidence type="ECO:0000313" key="2">
    <source>
        <dbReference type="EMBL" id="KAK7069824.1"/>
    </source>
</evidence>
<dbReference type="EMBL" id="JAXCGZ010015788">
    <property type="protein sequence ID" value="KAK7069824.1"/>
    <property type="molecule type" value="Genomic_DNA"/>
</dbReference>